<dbReference type="InterPro" id="IPR027417">
    <property type="entry name" value="P-loop_NTPase"/>
</dbReference>
<keyword evidence="2" id="KW-1185">Reference proteome</keyword>
<protein>
    <submittedName>
        <fullName evidence="1">Sulfotransferase family protein</fullName>
    </submittedName>
</protein>
<dbReference type="Pfam" id="PF13469">
    <property type="entry name" value="Sulfotransfer_3"/>
    <property type="match status" value="1"/>
</dbReference>
<name>A0ABY0K6Y5_9HYPH</name>
<evidence type="ECO:0000313" key="1">
    <source>
        <dbReference type="EMBL" id="SCC79482.1"/>
    </source>
</evidence>
<dbReference type="Proteomes" id="UP000182800">
    <property type="component" value="Unassembled WGS sequence"/>
</dbReference>
<dbReference type="Gene3D" id="3.40.50.300">
    <property type="entry name" value="P-loop containing nucleotide triphosphate hydrolases"/>
    <property type="match status" value="1"/>
</dbReference>
<comment type="caution">
    <text evidence="1">The sequence shown here is derived from an EMBL/GenBank/DDBJ whole genome shotgun (WGS) entry which is preliminary data.</text>
</comment>
<dbReference type="SUPFAM" id="SSF52540">
    <property type="entry name" value="P-loop containing nucleoside triphosphate hydrolases"/>
    <property type="match status" value="1"/>
</dbReference>
<dbReference type="EMBL" id="FMBM01000001">
    <property type="protein sequence ID" value="SCC79482.1"/>
    <property type="molecule type" value="Genomic_DNA"/>
</dbReference>
<reference evidence="1 2" key="1">
    <citation type="submission" date="2016-08" db="EMBL/GenBank/DDBJ databases">
        <authorList>
            <person name="Varghese N."/>
            <person name="Submissions Spin"/>
        </authorList>
    </citation>
    <scope>NUCLEOTIDE SEQUENCE [LARGE SCALE GENOMIC DNA]</scope>
    <source>
        <strain evidence="1 2">HL-109</strain>
    </source>
</reference>
<organism evidence="1 2">
    <name type="scientific">Saliniramus fredricksonii</name>
    <dbReference type="NCBI Taxonomy" id="1653334"/>
    <lineage>
        <taxon>Bacteria</taxon>
        <taxon>Pseudomonadati</taxon>
        <taxon>Pseudomonadota</taxon>
        <taxon>Alphaproteobacteria</taxon>
        <taxon>Hyphomicrobiales</taxon>
        <taxon>Salinarimonadaceae</taxon>
        <taxon>Saliniramus</taxon>
    </lineage>
</organism>
<gene>
    <name evidence="1" type="ORF">GA0071312_0906</name>
</gene>
<accession>A0ABY0K6Y5</accession>
<dbReference type="RefSeq" id="WP_165603951.1">
    <property type="nucleotide sequence ID" value="NZ_FMBM01000001.1"/>
</dbReference>
<sequence>MTKKIKVVYIAGRGHSGSTLLDLILGSHSRLVSVGEIKQKALTRLFSNVSKRPCTCGARVGDCKFWNAVRTKLEAQGIISGEKIESGDPVANRIFVQAVLEVSGKHIYVESTKSPERLERLMKCPDFDVFVVGLYRDPRAVGYSGARKGRSYYIGFYKWWKLYRKIDRLMACREDSFIRTYYEDFVVDPKAEVKRIMHAIGDEFEAAQLNYHKHEHHNLEGNRMRFNEQSEIRPSTSYLDTLSPLQWLAGSMISALFLHRFGYAFSKNAMRWRIRREKCAGTKHHNAI</sequence>
<proteinExistence type="predicted"/>
<evidence type="ECO:0000313" key="2">
    <source>
        <dbReference type="Proteomes" id="UP000182800"/>
    </source>
</evidence>